<keyword evidence="2" id="KW-1185">Reference proteome</keyword>
<sequence>MLNLNDMLLLLRLIDAWSSQQQSGHEDWSALLLAHGEDLIRLVALICDRPDAATMPLDEAVDLLNQRAPDFIDRAGAYLGEKVLPGVVRLQALSTQLDAAANPTTSRQ</sequence>
<evidence type="ECO:0000313" key="2">
    <source>
        <dbReference type="Proteomes" id="UP001254608"/>
    </source>
</evidence>
<accession>A0ABU2WG88</accession>
<dbReference type="RefSeq" id="WP_311363920.1">
    <property type="nucleotide sequence ID" value="NZ_JAVRIC010000004.1"/>
</dbReference>
<comment type="caution">
    <text evidence="1">The sequence shown here is derived from an EMBL/GenBank/DDBJ whole genome shotgun (WGS) entry which is preliminary data.</text>
</comment>
<dbReference type="EMBL" id="JAVRIC010000004">
    <property type="protein sequence ID" value="MDT0496528.1"/>
    <property type="molecule type" value="Genomic_DNA"/>
</dbReference>
<proteinExistence type="predicted"/>
<protein>
    <submittedName>
        <fullName evidence="1">Uncharacterized protein</fullName>
    </submittedName>
</protein>
<evidence type="ECO:0000313" key="1">
    <source>
        <dbReference type="EMBL" id="MDT0496528.1"/>
    </source>
</evidence>
<dbReference type="Proteomes" id="UP001254608">
    <property type="component" value="Unassembled WGS sequence"/>
</dbReference>
<organism evidence="1 2">
    <name type="scientific">Banduia mediterranea</name>
    <dbReference type="NCBI Taxonomy" id="3075609"/>
    <lineage>
        <taxon>Bacteria</taxon>
        <taxon>Pseudomonadati</taxon>
        <taxon>Pseudomonadota</taxon>
        <taxon>Gammaproteobacteria</taxon>
        <taxon>Nevskiales</taxon>
        <taxon>Algiphilaceae</taxon>
        <taxon>Banduia</taxon>
    </lineage>
</organism>
<reference evidence="1 2" key="1">
    <citation type="submission" date="2023-09" db="EMBL/GenBank/DDBJ databases">
        <authorList>
            <person name="Rey-Velasco X."/>
        </authorList>
    </citation>
    <scope>NUCLEOTIDE SEQUENCE [LARGE SCALE GENOMIC DNA]</scope>
    <source>
        <strain evidence="1 2">W345</strain>
    </source>
</reference>
<gene>
    <name evidence="1" type="ORF">RM530_04000</name>
</gene>
<name>A0ABU2WG88_9GAMM</name>